<proteinExistence type="predicted"/>
<comment type="caution">
    <text evidence="1">The sequence shown here is derived from an EMBL/GenBank/DDBJ whole genome shotgun (WGS) entry which is preliminary data.</text>
</comment>
<dbReference type="AlphaFoldDB" id="A0A1J5PJ47"/>
<gene>
    <name evidence="1" type="ORF">GALL_506440</name>
</gene>
<accession>A0A1J5PJ47</accession>
<sequence>MKIALAVLALCACTQSTLAAGPDCRRIDSTDGRLACYDAAFPPKVAKPAAAENKVSRAAYEDPFIEEEARTAAKLRNICRGC</sequence>
<reference evidence="1" key="1">
    <citation type="submission" date="2016-10" db="EMBL/GenBank/DDBJ databases">
        <title>Sequence of Gallionella enrichment culture.</title>
        <authorList>
            <person name="Poehlein A."/>
            <person name="Muehling M."/>
            <person name="Daniel R."/>
        </authorList>
    </citation>
    <scope>NUCLEOTIDE SEQUENCE</scope>
</reference>
<organism evidence="1">
    <name type="scientific">mine drainage metagenome</name>
    <dbReference type="NCBI Taxonomy" id="410659"/>
    <lineage>
        <taxon>unclassified sequences</taxon>
        <taxon>metagenomes</taxon>
        <taxon>ecological metagenomes</taxon>
    </lineage>
</organism>
<protein>
    <submittedName>
        <fullName evidence="1">Uncharacterized protein</fullName>
    </submittedName>
</protein>
<name>A0A1J5PJ47_9ZZZZ</name>
<dbReference type="EMBL" id="MLJW01005712">
    <property type="protein sequence ID" value="OIQ67775.1"/>
    <property type="molecule type" value="Genomic_DNA"/>
</dbReference>
<evidence type="ECO:0000313" key="1">
    <source>
        <dbReference type="EMBL" id="OIQ67775.1"/>
    </source>
</evidence>